<proteinExistence type="predicted"/>
<dbReference type="EMBL" id="CP019479">
    <property type="protein sequence ID" value="UQC88111.1"/>
    <property type="molecule type" value="Genomic_DNA"/>
</dbReference>
<name>A0A9Q8T2Q7_9PEZI</name>
<evidence type="ECO:0000313" key="2">
    <source>
        <dbReference type="Proteomes" id="UP000830671"/>
    </source>
</evidence>
<accession>A0A9Q8T2Q7</accession>
<gene>
    <name evidence="1" type="ORF">CLUP02_13633</name>
</gene>
<sequence length="124" mass="14599">MTVVVGDKLRDYRLVNDKGVLGLFFLLSMDFRLWHLYGVPPVRDSMSLEHFHRRKQLPNSMNIEQNFQRSQSSTIPVEDVYNCYFTTRTSEMGCVLQHLATNVHNCLPTEEERGKQLIIFRFFV</sequence>
<dbReference type="AlphaFoldDB" id="A0A9Q8T2Q7"/>
<keyword evidence="2" id="KW-1185">Reference proteome</keyword>
<reference evidence="1" key="1">
    <citation type="journal article" date="2021" name="Mol. Plant Microbe Interact.">
        <title>Complete Genome Sequence of the Plant-Pathogenic Fungus Colletotrichum lupini.</title>
        <authorList>
            <person name="Baroncelli R."/>
            <person name="Pensec F."/>
            <person name="Da Lio D."/>
            <person name="Boufleur T."/>
            <person name="Vicente I."/>
            <person name="Sarrocco S."/>
            <person name="Picot A."/>
            <person name="Baraldi E."/>
            <person name="Sukno S."/>
            <person name="Thon M."/>
            <person name="Le Floch G."/>
        </authorList>
    </citation>
    <scope>NUCLEOTIDE SEQUENCE</scope>
    <source>
        <strain evidence="1">IMI 504893</strain>
    </source>
</reference>
<dbReference type="KEGG" id="clup:CLUP02_13633"/>
<dbReference type="RefSeq" id="XP_049149717.1">
    <property type="nucleotide sequence ID" value="XM_049292571.1"/>
</dbReference>
<dbReference type="Proteomes" id="UP000830671">
    <property type="component" value="Chromosome 7"/>
</dbReference>
<dbReference type="GeneID" id="73347581"/>
<evidence type="ECO:0000313" key="1">
    <source>
        <dbReference type="EMBL" id="UQC88111.1"/>
    </source>
</evidence>
<protein>
    <submittedName>
        <fullName evidence="1">Uncharacterized protein</fullName>
    </submittedName>
</protein>
<organism evidence="1 2">
    <name type="scientific">Colletotrichum lupini</name>
    <dbReference type="NCBI Taxonomy" id="145971"/>
    <lineage>
        <taxon>Eukaryota</taxon>
        <taxon>Fungi</taxon>
        <taxon>Dikarya</taxon>
        <taxon>Ascomycota</taxon>
        <taxon>Pezizomycotina</taxon>
        <taxon>Sordariomycetes</taxon>
        <taxon>Hypocreomycetidae</taxon>
        <taxon>Glomerellales</taxon>
        <taxon>Glomerellaceae</taxon>
        <taxon>Colletotrichum</taxon>
        <taxon>Colletotrichum acutatum species complex</taxon>
    </lineage>
</organism>